<dbReference type="EMBL" id="CP012159">
    <property type="protein sequence ID" value="AKT38009.1"/>
    <property type="molecule type" value="Genomic_DNA"/>
</dbReference>
<evidence type="ECO:0000313" key="5">
    <source>
        <dbReference type="Proteomes" id="UP000067626"/>
    </source>
</evidence>
<dbReference type="KEGG" id="ccro:CMC5_021500"/>
<dbReference type="InterPro" id="IPR025645">
    <property type="entry name" value="DUF4349"/>
</dbReference>
<feature type="coiled-coil region" evidence="1">
    <location>
        <begin position="180"/>
        <end position="217"/>
    </location>
</feature>
<evidence type="ECO:0000256" key="1">
    <source>
        <dbReference type="SAM" id="Coils"/>
    </source>
</evidence>
<keyword evidence="1" id="KW-0175">Coiled coil</keyword>
<evidence type="ECO:0000259" key="3">
    <source>
        <dbReference type="Pfam" id="PF14257"/>
    </source>
</evidence>
<dbReference type="AlphaFoldDB" id="A0A0K1EAY0"/>
<feature type="domain" description="DUF4349" evidence="3">
    <location>
        <begin position="112"/>
        <end position="265"/>
    </location>
</feature>
<feature type="region of interest" description="Disordered" evidence="2">
    <location>
        <begin position="68"/>
        <end position="97"/>
    </location>
</feature>
<gene>
    <name evidence="4" type="ORF">CMC5_021500</name>
</gene>
<protein>
    <recommendedName>
        <fullName evidence="3">DUF4349 domain-containing protein</fullName>
    </recommendedName>
</protein>
<dbReference type="RefSeq" id="WP_050430298.1">
    <property type="nucleotide sequence ID" value="NZ_CP012159.1"/>
</dbReference>
<name>A0A0K1EAY0_CHOCO</name>
<dbReference type="Pfam" id="PF14257">
    <property type="entry name" value="DUF4349"/>
    <property type="match status" value="1"/>
</dbReference>
<dbReference type="STRING" id="52.CMC5_021500"/>
<organism evidence="4 5">
    <name type="scientific">Chondromyces crocatus</name>
    <dbReference type="NCBI Taxonomy" id="52"/>
    <lineage>
        <taxon>Bacteria</taxon>
        <taxon>Pseudomonadati</taxon>
        <taxon>Myxococcota</taxon>
        <taxon>Polyangia</taxon>
        <taxon>Polyangiales</taxon>
        <taxon>Polyangiaceae</taxon>
        <taxon>Chondromyces</taxon>
    </lineage>
</organism>
<evidence type="ECO:0000313" key="4">
    <source>
        <dbReference type="EMBL" id="AKT38009.1"/>
    </source>
</evidence>
<dbReference type="Proteomes" id="UP000067626">
    <property type="component" value="Chromosome"/>
</dbReference>
<sequence>MQNLVFPWAMFMGVAALGCGGGGYDATSRPPMLVRGPSLVAESAPAMADGLEEVGAVPAMDDERAETWSASRALAKEAPPPPAGSAAGSSGGGGAATGAKVSQAVEARAPLLVYTARMLMAAFDMAASLNRVEAMAVELGGFMSKRTDLEITVRVPAAAFDTAVRRLEAMGDVLKRDVKVEDVTEEFLDLEVRLRNARAVRDRVEKLLDKASNVEESLLLEKELGRVSGDIERLEGRLKVMRDKASFSTITVLFQSRPKETIDPGGARLPIPWLHALGLSRLLNL</sequence>
<evidence type="ECO:0000256" key="2">
    <source>
        <dbReference type="SAM" id="MobiDB-lite"/>
    </source>
</evidence>
<reference evidence="4 5" key="1">
    <citation type="submission" date="2015-07" db="EMBL/GenBank/DDBJ databases">
        <title>Genome analysis of myxobacterium Chondromyces crocatus Cm c5 reveals a high potential for natural compound synthesis and the genetic basis for the loss of fruiting body formation.</title>
        <authorList>
            <person name="Zaburannyi N."/>
            <person name="Bunk B."/>
            <person name="Maier J."/>
            <person name="Overmann J."/>
            <person name="Mueller R."/>
        </authorList>
    </citation>
    <scope>NUCLEOTIDE SEQUENCE [LARGE SCALE GENOMIC DNA]</scope>
    <source>
        <strain evidence="4 5">Cm c5</strain>
    </source>
</reference>
<accession>A0A0K1EAY0</accession>
<keyword evidence="5" id="KW-1185">Reference proteome</keyword>
<proteinExistence type="predicted"/>